<evidence type="ECO:0000259" key="1">
    <source>
        <dbReference type="Pfam" id="PF00027"/>
    </source>
</evidence>
<dbReference type="InterPro" id="IPR018490">
    <property type="entry name" value="cNMP-bd_dom_sf"/>
</dbReference>
<dbReference type="Proteomes" id="UP001501436">
    <property type="component" value="Unassembled WGS sequence"/>
</dbReference>
<dbReference type="InterPro" id="IPR000595">
    <property type="entry name" value="cNMP-bd_dom"/>
</dbReference>
<dbReference type="Pfam" id="PF00027">
    <property type="entry name" value="cNMP_binding"/>
    <property type="match status" value="1"/>
</dbReference>
<evidence type="ECO:0000313" key="3">
    <source>
        <dbReference type="Proteomes" id="UP001501436"/>
    </source>
</evidence>
<organism evidence="2 3">
    <name type="scientific">Mucilaginibacter defluvii</name>
    <dbReference type="NCBI Taxonomy" id="1196019"/>
    <lineage>
        <taxon>Bacteria</taxon>
        <taxon>Pseudomonadati</taxon>
        <taxon>Bacteroidota</taxon>
        <taxon>Sphingobacteriia</taxon>
        <taxon>Sphingobacteriales</taxon>
        <taxon>Sphingobacteriaceae</taxon>
        <taxon>Mucilaginibacter</taxon>
    </lineage>
</organism>
<gene>
    <name evidence="2" type="ORF">GCM10023313_11570</name>
</gene>
<feature type="domain" description="Cyclic nucleotide-binding" evidence="1">
    <location>
        <begin position="31"/>
        <end position="116"/>
    </location>
</feature>
<dbReference type="RefSeq" id="WP_345329999.1">
    <property type="nucleotide sequence ID" value="NZ_BAABJI010000001.1"/>
</dbReference>
<sequence length="190" mass="22378">MQGGLLITFLEGWAALSPEFITALNASVRREHYQPRQVIHTAGRLEDRFWFLESGLARKYYFDPEGKEQTTRFYVSDDLIFSYKGYWKEESEDYLEVLAASTLLSVTYSALQELADTFEVTRALIRSAAKRQYQQDVFRNRLMLRTAEDRYLGLRLARPDVFRYFSVRLIATYLNMTRENLSRLMARDHS</sequence>
<proteinExistence type="predicted"/>
<comment type="caution">
    <text evidence="2">The sequence shown here is derived from an EMBL/GenBank/DDBJ whole genome shotgun (WGS) entry which is preliminary data.</text>
</comment>
<evidence type="ECO:0000313" key="2">
    <source>
        <dbReference type="EMBL" id="GAA4910103.1"/>
    </source>
</evidence>
<dbReference type="EMBL" id="BAABJI010000001">
    <property type="protein sequence ID" value="GAA4910103.1"/>
    <property type="molecule type" value="Genomic_DNA"/>
</dbReference>
<reference evidence="3" key="1">
    <citation type="journal article" date="2019" name="Int. J. Syst. Evol. Microbiol.">
        <title>The Global Catalogue of Microorganisms (GCM) 10K type strain sequencing project: providing services to taxonomists for standard genome sequencing and annotation.</title>
        <authorList>
            <consortium name="The Broad Institute Genomics Platform"/>
            <consortium name="The Broad Institute Genome Sequencing Center for Infectious Disease"/>
            <person name="Wu L."/>
            <person name="Ma J."/>
        </authorList>
    </citation>
    <scope>NUCLEOTIDE SEQUENCE [LARGE SCALE GENOMIC DNA]</scope>
    <source>
        <strain evidence="3">JCM 18283</strain>
    </source>
</reference>
<name>A0ABP9FRA9_9SPHI</name>
<dbReference type="InterPro" id="IPR014710">
    <property type="entry name" value="RmlC-like_jellyroll"/>
</dbReference>
<protein>
    <recommendedName>
        <fullName evidence="1">Cyclic nucleotide-binding domain-containing protein</fullName>
    </recommendedName>
</protein>
<dbReference type="Gene3D" id="2.60.120.10">
    <property type="entry name" value="Jelly Rolls"/>
    <property type="match status" value="1"/>
</dbReference>
<keyword evidence="3" id="KW-1185">Reference proteome</keyword>
<dbReference type="CDD" id="cd00038">
    <property type="entry name" value="CAP_ED"/>
    <property type="match status" value="1"/>
</dbReference>
<accession>A0ABP9FRA9</accession>
<dbReference type="SUPFAM" id="SSF51206">
    <property type="entry name" value="cAMP-binding domain-like"/>
    <property type="match status" value="1"/>
</dbReference>